<dbReference type="Pfam" id="PF13442">
    <property type="entry name" value="Cytochrome_CBB3"/>
    <property type="match status" value="1"/>
</dbReference>
<evidence type="ECO:0000313" key="10">
    <source>
        <dbReference type="Proteomes" id="UP001597214"/>
    </source>
</evidence>
<evidence type="ECO:0000256" key="5">
    <source>
        <dbReference type="ARBA" id="ARBA00023004"/>
    </source>
</evidence>
<dbReference type="InterPro" id="IPR054782">
    <property type="entry name" value="Cytochro_C551"/>
</dbReference>
<dbReference type="PROSITE" id="PS51007">
    <property type="entry name" value="CYTC"/>
    <property type="match status" value="1"/>
</dbReference>
<dbReference type="InterPro" id="IPR012218">
    <property type="entry name" value="Cyt_c_BACSU-c550-type"/>
</dbReference>
<evidence type="ECO:0000256" key="4">
    <source>
        <dbReference type="ARBA" id="ARBA00022982"/>
    </source>
</evidence>
<keyword evidence="5 6" id="KW-0408">Iron</keyword>
<keyword evidence="7" id="KW-0732">Signal</keyword>
<evidence type="ECO:0000256" key="6">
    <source>
        <dbReference type="PROSITE-ProRule" id="PRU00433"/>
    </source>
</evidence>
<evidence type="ECO:0000313" key="9">
    <source>
        <dbReference type="EMBL" id="MFD1736746.1"/>
    </source>
</evidence>
<feature type="chain" id="PRO_5047344528" evidence="7">
    <location>
        <begin position="21"/>
        <end position="112"/>
    </location>
</feature>
<dbReference type="PANTHER" id="PTHR37823">
    <property type="entry name" value="CYTOCHROME C-553-LIKE"/>
    <property type="match status" value="1"/>
</dbReference>
<organism evidence="9 10">
    <name type="scientific">Bacillus salitolerans</name>
    <dbReference type="NCBI Taxonomy" id="1437434"/>
    <lineage>
        <taxon>Bacteria</taxon>
        <taxon>Bacillati</taxon>
        <taxon>Bacillota</taxon>
        <taxon>Bacilli</taxon>
        <taxon>Bacillales</taxon>
        <taxon>Bacillaceae</taxon>
        <taxon>Bacillus</taxon>
    </lineage>
</organism>
<dbReference type="InterPro" id="IPR009056">
    <property type="entry name" value="Cyt_c-like_dom"/>
</dbReference>
<dbReference type="PROSITE" id="PS51257">
    <property type="entry name" value="PROKAR_LIPOPROTEIN"/>
    <property type="match status" value="1"/>
</dbReference>
<gene>
    <name evidence="9" type="primary">cccB</name>
    <name evidence="9" type="ORF">ACFSCX_09220</name>
</gene>
<protein>
    <submittedName>
        <fullName evidence="9">Cytochrome c551</fullName>
    </submittedName>
</protein>
<dbReference type="SUPFAM" id="SSF46626">
    <property type="entry name" value="Cytochrome c"/>
    <property type="match status" value="1"/>
</dbReference>
<dbReference type="PANTHER" id="PTHR37823:SF3">
    <property type="entry name" value="CYTOCHROME C-551"/>
    <property type="match status" value="1"/>
</dbReference>
<dbReference type="EMBL" id="JBHUEM010000011">
    <property type="protein sequence ID" value="MFD1736746.1"/>
    <property type="molecule type" value="Genomic_DNA"/>
</dbReference>
<accession>A0ABW4LPD7</accession>
<feature type="signal peptide" evidence="7">
    <location>
        <begin position="1"/>
        <end position="20"/>
    </location>
</feature>
<dbReference type="InterPro" id="IPR036909">
    <property type="entry name" value="Cyt_c-like_dom_sf"/>
</dbReference>
<feature type="domain" description="Cytochrome c" evidence="8">
    <location>
        <begin position="39"/>
        <end position="112"/>
    </location>
</feature>
<keyword evidence="4" id="KW-0249">Electron transport</keyword>
<keyword evidence="2 6" id="KW-0349">Heme</keyword>
<evidence type="ECO:0000256" key="2">
    <source>
        <dbReference type="ARBA" id="ARBA00022617"/>
    </source>
</evidence>
<dbReference type="InterPro" id="IPR051811">
    <property type="entry name" value="Cytochrome_c550/c551-like"/>
</dbReference>
<dbReference type="Gene3D" id="1.10.760.10">
    <property type="entry name" value="Cytochrome c-like domain"/>
    <property type="match status" value="1"/>
</dbReference>
<evidence type="ECO:0000256" key="3">
    <source>
        <dbReference type="ARBA" id="ARBA00022723"/>
    </source>
</evidence>
<evidence type="ECO:0000256" key="1">
    <source>
        <dbReference type="ARBA" id="ARBA00022448"/>
    </source>
</evidence>
<keyword evidence="3 6" id="KW-0479">Metal-binding</keyword>
<keyword evidence="1" id="KW-0813">Transport</keyword>
<name>A0ABW4LPD7_9BACI</name>
<dbReference type="Proteomes" id="UP001597214">
    <property type="component" value="Unassembled WGS sequence"/>
</dbReference>
<evidence type="ECO:0000259" key="8">
    <source>
        <dbReference type="PROSITE" id="PS51007"/>
    </source>
</evidence>
<dbReference type="NCBIfam" id="NF045774">
    <property type="entry name" value="cytochro_C551"/>
    <property type="match status" value="1"/>
</dbReference>
<reference evidence="10" key="1">
    <citation type="journal article" date="2019" name="Int. J. Syst. Evol. Microbiol.">
        <title>The Global Catalogue of Microorganisms (GCM) 10K type strain sequencing project: providing services to taxonomists for standard genome sequencing and annotation.</title>
        <authorList>
            <consortium name="The Broad Institute Genomics Platform"/>
            <consortium name="The Broad Institute Genome Sequencing Center for Infectious Disease"/>
            <person name="Wu L."/>
            <person name="Ma J."/>
        </authorList>
    </citation>
    <scope>NUCLEOTIDE SEQUENCE [LARGE SCALE GENOMIC DNA]</scope>
    <source>
        <strain evidence="10">CCUG 49339</strain>
    </source>
</reference>
<dbReference type="PIRSF" id="PIRSF000025">
    <property type="entry name" value="Cytc_Bsub_c550"/>
    <property type="match status" value="1"/>
</dbReference>
<sequence length="112" mass="11531">MSKKWIGILFGAMLTLSACGTGDTTDQLAGGDSAATGGGEVTAAEKIYQKSCSTCHGGKLQGGVGPQLTQVGNKYSSEEILNIIENGQGRMPKGILQGEDAEAVAVWLAEQK</sequence>
<proteinExistence type="predicted"/>
<evidence type="ECO:0000256" key="7">
    <source>
        <dbReference type="SAM" id="SignalP"/>
    </source>
</evidence>
<comment type="caution">
    <text evidence="9">The sequence shown here is derived from an EMBL/GenBank/DDBJ whole genome shotgun (WGS) entry which is preliminary data.</text>
</comment>
<keyword evidence="10" id="KW-1185">Reference proteome</keyword>
<dbReference type="RefSeq" id="WP_377927914.1">
    <property type="nucleotide sequence ID" value="NZ_JBHUEM010000011.1"/>
</dbReference>